<keyword evidence="3" id="KW-1185">Reference proteome</keyword>
<evidence type="ECO:0000256" key="1">
    <source>
        <dbReference type="SAM" id="MobiDB-lite"/>
    </source>
</evidence>
<evidence type="ECO:0000313" key="2">
    <source>
        <dbReference type="EMBL" id="CAK1550099.1"/>
    </source>
</evidence>
<organism evidence="2 3">
    <name type="scientific">Leptosia nina</name>
    <dbReference type="NCBI Taxonomy" id="320188"/>
    <lineage>
        <taxon>Eukaryota</taxon>
        <taxon>Metazoa</taxon>
        <taxon>Ecdysozoa</taxon>
        <taxon>Arthropoda</taxon>
        <taxon>Hexapoda</taxon>
        <taxon>Insecta</taxon>
        <taxon>Pterygota</taxon>
        <taxon>Neoptera</taxon>
        <taxon>Endopterygota</taxon>
        <taxon>Lepidoptera</taxon>
        <taxon>Glossata</taxon>
        <taxon>Ditrysia</taxon>
        <taxon>Papilionoidea</taxon>
        <taxon>Pieridae</taxon>
        <taxon>Pierinae</taxon>
        <taxon>Leptosia</taxon>
    </lineage>
</organism>
<dbReference type="Proteomes" id="UP001497472">
    <property type="component" value="Unassembled WGS sequence"/>
</dbReference>
<proteinExistence type="predicted"/>
<feature type="region of interest" description="Disordered" evidence="1">
    <location>
        <begin position="101"/>
        <end position="131"/>
    </location>
</feature>
<gene>
    <name evidence="2" type="ORF">LNINA_LOCUS9343</name>
</gene>
<accession>A0AAV1JLB0</accession>
<evidence type="ECO:0000313" key="3">
    <source>
        <dbReference type="Proteomes" id="UP001497472"/>
    </source>
</evidence>
<sequence>MVRNSKVCDEGNFLESRSVLAASNKEQCEEASGCRIWGRYCGLSRIYENKPETTQWRDLIVLEGIRDRATFQLEDFCKLKISRMESWLGDVKRVKIPRPKFASKYPAEPPKDYLDERSDLSGKGRHHVNKDIAKATEELRRSLQEKL</sequence>
<comment type="caution">
    <text evidence="2">The sequence shown here is derived from an EMBL/GenBank/DDBJ whole genome shotgun (WGS) entry which is preliminary data.</text>
</comment>
<protein>
    <submittedName>
        <fullName evidence="2">Uncharacterized protein</fullName>
    </submittedName>
</protein>
<name>A0AAV1JLB0_9NEOP</name>
<dbReference type="EMBL" id="CAVLEF010000040">
    <property type="protein sequence ID" value="CAK1550099.1"/>
    <property type="molecule type" value="Genomic_DNA"/>
</dbReference>
<feature type="compositionally biased region" description="Basic and acidic residues" evidence="1">
    <location>
        <begin position="109"/>
        <end position="122"/>
    </location>
</feature>
<dbReference type="AlphaFoldDB" id="A0AAV1JLB0"/>
<reference evidence="2 3" key="1">
    <citation type="submission" date="2023-11" db="EMBL/GenBank/DDBJ databases">
        <authorList>
            <person name="Okamura Y."/>
        </authorList>
    </citation>
    <scope>NUCLEOTIDE SEQUENCE [LARGE SCALE GENOMIC DNA]</scope>
</reference>